<dbReference type="GO" id="GO:0003676">
    <property type="term" value="F:nucleic acid binding"/>
    <property type="evidence" value="ECO:0007669"/>
    <property type="project" value="InterPro"/>
</dbReference>
<evidence type="ECO:0000259" key="4">
    <source>
        <dbReference type="PROSITE" id="PS50879"/>
    </source>
</evidence>
<dbReference type="PANTHER" id="PTHR48475:SF2">
    <property type="entry name" value="RIBONUCLEASE H"/>
    <property type="match status" value="1"/>
</dbReference>
<dbReference type="InterPro" id="IPR041588">
    <property type="entry name" value="Integrase_H2C2"/>
</dbReference>
<dbReference type="SUPFAM" id="SSF53098">
    <property type="entry name" value="Ribonuclease H-like"/>
    <property type="match status" value="2"/>
</dbReference>
<dbReference type="InterPro" id="IPR021109">
    <property type="entry name" value="Peptidase_aspartic_dom_sf"/>
</dbReference>
<accession>A0A9W3BVT6</accession>
<name>A0A9W3BVT6_RAPSA</name>
<dbReference type="GO" id="GO:0006310">
    <property type="term" value="P:DNA recombination"/>
    <property type="evidence" value="ECO:0007669"/>
    <property type="project" value="UniProtKB-KW"/>
</dbReference>
<evidence type="ECO:0000313" key="5">
    <source>
        <dbReference type="Proteomes" id="UP000504610"/>
    </source>
</evidence>
<dbReference type="PROSITE" id="PS50879">
    <property type="entry name" value="RNASE_H_1"/>
    <property type="match status" value="1"/>
</dbReference>
<proteinExistence type="predicted"/>
<dbReference type="PANTHER" id="PTHR48475">
    <property type="entry name" value="RIBONUCLEASE H"/>
    <property type="match status" value="1"/>
</dbReference>
<dbReference type="Gene3D" id="3.10.10.10">
    <property type="entry name" value="HIV Type 1 Reverse Transcriptase, subunit A, domain 1"/>
    <property type="match status" value="1"/>
</dbReference>
<dbReference type="GO" id="GO:0004523">
    <property type="term" value="F:RNA-DNA hybrid ribonuclease activity"/>
    <property type="evidence" value="ECO:0007669"/>
    <property type="project" value="InterPro"/>
</dbReference>
<dbReference type="InterPro" id="IPR000477">
    <property type="entry name" value="RT_dom"/>
</dbReference>
<evidence type="ECO:0000313" key="6">
    <source>
        <dbReference type="RefSeq" id="XP_056843296.1"/>
    </source>
</evidence>
<dbReference type="OrthoDB" id="1738821at2759"/>
<dbReference type="Proteomes" id="UP000504610">
    <property type="component" value="Chromosome 6"/>
</dbReference>
<dbReference type="Gene3D" id="1.10.340.70">
    <property type="match status" value="1"/>
</dbReference>
<dbReference type="Pfam" id="PF17921">
    <property type="entry name" value="Integrase_H2C2"/>
    <property type="match status" value="1"/>
</dbReference>
<dbReference type="InterPro" id="IPR043128">
    <property type="entry name" value="Rev_trsase/Diguanyl_cyclase"/>
</dbReference>
<evidence type="ECO:0000256" key="2">
    <source>
        <dbReference type="SAM" id="MobiDB-lite"/>
    </source>
</evidence>
<protein>
    <submittedName>
        <fullName evidence="6">Uncharacterized protein LOC130495801</fullName>
    </submittedName>
</protein>
<keyword evidence="5" id="KW-1185">Reference proteome</keyword>
<dbReference type="InterPro" id="IPR012337">
    <property type="entry name" value="RNaseH-like_sf"/>
</dbReference>
<dbReference type="CDD" id="cd01647">
    <property type="entry name" value="RT_LTR"/>
    <property type="match status" value="1"/>
</dbReference>
<evidence type="ECO:0000256" key="1">
    <source>
        <dbReference type="ARBA" id="ARBA00023172"/>
    </source>
</evidence>
<dbReference type="Gene3D" id="2.40.70.10">
    <property type="entry name" value="Acid Proteases"/>
    <property type="match status" value="1"/>
</dbReference>
<keyword evidence="1" id="KW-0233">DNA recombination</keyword>
<evidence type="ECO:0000259" key="3">
    <source>
        <dbReference type="PROSITE" id="PS50878"/>
    </source>
</evidence>
<reference evidence="6" key="2">
    <citation type="submission" date="2025-08" db="UniProtKB">
        <authorList>
            <consortium name="RefSeq"/>
        </authorList>
    </citation>
    <scope>IDENTIFICATION</scope>
    <source>
        <tissue evidence="6">Leaf</tissue>
    </source>
</reference>
<dbReference type="CDD" id="cd00303">
    <property type="entry name" value="retropepsin_like"/>
    <property type="match status" value="1"/>
</dbReference>
<dbReference type="Pfam" id="PF13456">
    <property type="entry name" value="RVT_3"/>
    <property type="match status" value="1"/>
</dbReference>
<dbReference type="Gene3D" id="3.30.420.10">
    <property type="entry name" value="Ribonuclease H-like superfamily/Ribonuclease H"/>
    <property type="match status" value="2"/>
</dbReference>
<dbReference type="AlphaFoldDB" id="A0A9W3BVT6"/>
<dbReference type="InterPro" id="IPR043502">
    <property type="entry name" value="DNA/RNA_pol_sf"/>
</dbReference>
<dbReference type="RefSeq" id="XP_056843296.1">
    <property type="nucleotide sequence ID" value="XM_056987316.1"/>
</dbReference>
<feature type="region of interest" description="Disordered" evidence="2">
    <location>
        <begin position="1104"/>
        <end position="1126"/>
    </location>
</feature>
<dbReference type="Pfam" id="PF00078">
    <property type="entry name" value="RVT_1"/>
    <property type="match status" value="1"/>
</dbReference>
<dbReference type="SUPFAM" id="SSF56672">
    <property type="entry name" value="DNA/RNA polymerases"/>
    <property type="match status" value="1"/>
</dbReference>
<dbReference type="PROSITE" id="PS50878">
    <property type="entry name" value="RT_POL"/>
    <property type="match status" value="1"/>
</dbReference>
<sequence>MELHEQSHRLNVIIGGSPPCNESVRSVKEFRRKAITAKRWPATPKTSPQITFSAEDTVGIHMPHNDSLLIDIGISDCTVTKVLIDTGSSVDLIFKSTLVKMGVSLNEMKPSVRTLTGFNGSSETMLGTIRLRVYAEGVARNVKFSVIDVRAPYNAILGTPWLHSMKAIPSTYHQCIKFPGNDGRIITLRGDQAAARDLLVVDVKHQKATSHVNTVAKPIQKIYPLRDEILEIVIDDTDKAKTVHIGAYLPDEMKDKLISFLKDNVSTFAWSTADMKGIDHTITTHELNVDPTFKPIRQKRRKLGPDRSKAVNEEVERLLGAGSITEVKYPEWLANPVVKKKNGKWRVCVDFTDLNKACPKDSFPLPHIDRLVESTSGNELLTFMDAFSGYNQIMMHPDDREKTAFITDRGIYCYKVMPFGLKNAGATYQRLVNRMFADRLGVTMEVYIDDMLVKSPKAADHIDHLKDCFLILNEYGMKLNPAKCTFGVTSGEFLGYIVTQRGIEANPKQISAILDIPSPKNSREVQRLTGRIAALNRFISRSTDKCLPFYDLLRGNKKFIWDERCEEAFDQLKRYLTTPPVLAKPDKGDTLYLYIAVSNAAVSSVLVKEDRGEQRPIFYISQRMTDAETRYSTLEKMAFAVRTSARKLRPYFQSHSIVVLTNFPLRTIMQNANHSGRLSKWAIELSEYDVTFQNRPAAKSQVLADFLIELTPELEQDLKLPSDDWILHVDGSSSIKGSGVGVHLQSPTGELLRQSFRLGFKASNNEAEYEAQIAGLRLARAVQAKRIHAYCDSQLVANQFSGDYDAKNERMDAYLKVVQDLTREFESFKLTRIPRGENVCADALAALGSSPADQVKRTIPIQHIDKPSITLSHDADEHVAAIDAPTAMDTSESIDQPDDSPPDWRIPFIRYLSNGEVPENKWEARRLKAKCANYVLIDGRLHRWTSAKVLLTCLNTEEAALAMAETHEGGAGNHSGGRSLALKVKKDGFYLPTMIADCDNYARRCDKCQRHASDIHCPTELLQTSTAPYPFMRWAMDLVGPMPSSRQRKYILIMTDYFTKWVEAKALVNITDKEVQNFVWKNIIFHLRRLSWLFGTMGDSLEHINAQKSTKQRPSRSHQQDDHRGN</sequence>
<reference evidence="5" key="1">
    <citation type="journal article" date="2019" name="Database">
        <title>The radish genome database (RadishGD): an integrated information resource for radish genomics.</title>
        <authorList>
            <person name="Yu H.J."/>
            <person name="Baek S."/>
            <person name="Lee Y.J."/>
            <person name="Cho A."/>
            <person name="Mun J.H."/>
        </authorList>
    </citation>
    <scope>NUCLEOTIDE SEQUENCE [LARGE SCALE GENOMIC DNA]</scope>
    <source>
        <strain evidence="5">cv. WK10039</strain>
    </source>
</reference>
<dbReference type="InterPro" id="IPR041577">
    <property type="entry name" value="RT_RNaseH_2"/>
</dbReference>
<dbReference type="Gene3D" id="3.30.70.270">
    <property type="match status" value="2"/>
</dbReference>
<organism evidence="5 6">
    <name type="scientific">Raphanus sativus</name>
    <name type="common">Radish</name>
    <name type="synonym">Raphanus raphanistrum var. sativus</name>
    <dbReference type="NCBI Taxonomy" id="3726"/>
    <lineage>
        <taxon>Eukaryota</taxon>
        <taxon>Viridiplantae</taxon>
        <taxon>Streptophyta</taxon>
        <taxon>Embryophyta</taxon>
        <taxon>Tracheophyta</taxon>
        <taxon>Spermatophyta</taxon>
        <taxon>Magnoliopsida</taxon>
        <taxon>eudicotyledons</taxon>
        <taxon>Gunneridae</taxon>
        <taxon>Pentapetalae</taxon>
        <taxon>rosids</taxon>
        <taxon>malvids</taxon>
        <taxon>Brassicales</taxon>
        <taxon>Brassicaceae</taxon>
        <taxon>Brassiceae</taxon>
        <taxon>Raphanus</taxon>
    </lineage>
</organism>
<dbReference type="CDD" id="cd09279">
    <property type="entry name" value="RNase_HI_like"/>
    <property type="match status" value="1"/>
</dbReference>
<dbReference type="KEGG" id="rsz:130495801"/>
<dbReference type="InterPro" id="IPR002156">
    <property type="entry name" value="RNaseH_domain"/>
</dbReference>
<dbReference type="GeneID" id="130495801"/>
<dbReference type="InterPro" id="IPR036397">
    <property type="entry name" value="RNaseH_sf"/>
</dbReference>
<feature type="domain" description="Reverse transcriptase" evidence="3">
    <location>
        <begin position="318"/>
        <end position="498"/>
    </location>
</feature>
<feature type="domain" description="RNase H type-1" evidence="4">
    <location>
        <begin position="721"/>
        <end position="850"/>
    </location>
</feature>
<dbReference type="Pfam" id="PF17919">
    <property type="entry name" value="RT_RNaseH_2"/>
    <property type="match status" value="1"/>
</dbReference>
<gene>
    <name evidence="6" type="primary">LOC130495801</name>
</gene>